<feature type="compositionally biased region" description="Basic and acidic residues" evidence="2">
    <location>
        <begin position="248"/>
        <end position="288"/>
    </location>
</feature>
<dbReference type="Proteomes" id="UP001296104">
    <property type="component" value="Unassembled WGS sequence"/>
</dbReference>
<feature type="compositionally biased region" description="Pro residues" evidence="2">
    <location>
        <begin position="92"/>
        <end position="102"/>
    </location>
</feature>
<feature type="domain" description="Rad26-like C-terminal" evidence="4">
    <location>
        <begin position="741"/>
        <end position="800"/>
    </location>
</feature>
<accession>A0AAI8Z6P5</accession>
<feature type="coiled-coil region" evidence="1">
    <location>
        <begin position="188"/>
        <end position="220"/>
    </location>
</feature>
<evidence type="ECO:0000259" key="3">
    <source>
        <dbReference type="Pfam" id="PF12331"/>
    </source>
</evidence>
<feature type="compositionally biased region" description="Basic and acidic residues" evidence="2">
    <location>
        <begin position="814"/>
        <end position="823"/>
    </location>
</feature>
<proteinExistence type="predicted"/>
<dbReference type="EMBL" id="CAVMBE010000092">
    <property type="protein sequence ID" value="CAK4033720.1"/>
    <property type="molecule type" value="Genomic_DNA"/>
</dbReference>
<feature type="region of interest" description="Disordered" evidence="2">
    <location>
        <begin position="798"/>
        <end position="830"/>
    </location>
</feature>
<evidence type="ECO:0000256" key="2">
    <source>
        <dbReference type="SAM" id="MobiDB-lite"/>
    </source>
</evidence>
<evidence type="ECO:0000313" key="7">
    <source>
        <dbReference type="Proteomes" id="UP001296104"/>
    </source>
</evidence>
<evidence type="ECO:0000313" key="6">
    <source>
        <dbReference type="EMBL" id="CAK4033720.1"/>
    </source>
</evidence>
<reference evidence="6" key="1">
    <citation type="submission" date="2023-11" db="EMBL/GenBank/DDBJ databases">
        <authorList>
            <person name="Alioto T."/>
            <person name="Alioto T."/>
            <person name="Gomez Garrido J."/>
        </authorList>
    </citation>
    <scope>NUCLEOTIDE SEQUENCE</scope>
</reference>
<feature type="region of interest" description="Disordered" evidence="2">
    <location>
        <begin position="28"/>
        <end position="144"/>
    </location>
</feature>
<evidence type="ECO:0000259" key="4">
    <source>
        <dbReference type="Pfam" id="PF21046"/>
    </source>
</evidence>
<dbReference type="AlphaFoldDB" id="A0AAI8Z6P5"/>
<feature type="compositionally biased region" description="Acidic residues" evidence="2">
    <location>
        <begin position="107"/>
        <end position="118"/>
    </location>
</feature>
<keyword evidence="7" id="KW-1185">Reference proteome</keyword>
<dbReference type="InterPro" id="IPR048379">
    <property type="entry name" value="Rad26-like_C"/>
</dbReference>
<organism evidence="6 7">
    <name type="scientific">Lecanosticta acicola</name>
    <dbReference type="NCBI Taxonomy" id="111012"/>
    <lineage>
        <taxon>Eukaryota</taxon>
        <taxon>Fungi</taxon>
        <taxon>Dikarya</taxon>
        <taxon>Ascomycota</taxon>
        <taxon>Pezizomycotina</taxon>
        <taxon>Dothideomycetes</taxon>
        <taxon>Dothideomycetidae</taxon>
        <taxon>Mycosphaerellales</taxon>
        <taxon>Mycosphaerellaceae</taxon>
        <taxon>Lecanosticta</taxon>
    </lineage>
</organism>
<gene>
    <name evidence="6" type="ORF">LECACI_7A008878</name>
</gene>
<dbReference type="Pfam" id="PF21048">
    <property type="entry name" value="Rad26-like_N"/>
    <property type="match status" value="1"/>
</dbReference>
<evidence type="ECO:0000256" key="1">
    <source>
        <dbReference type="SAM" id="Coils"/>
    </source>
</evidence>
<protein>
    <submittedName>
        <fullName evidence="6">Uncharacterized protein</fullName>
    </submittedName>
</protein>
<feature type="domain" description="Rad26-like N-terminal" evidence="5">
    <location>
        <begin position="399"/>
        <end position="447"/>
    </location>
</feature>
<dbReference type="InterPro" id="IPR022093">
    <property type="entry name" value="Rad26-like_helical"/>
</dbReference>
<feature type="domain" description="Rad26-like helical repeats" evidence="3">
    <location>
        <begin position="504"/>
        <end position="730"/>
    </location>
</feature>
<keyword evidence="1" id="KW-0175">Coiled coil</keyword>
<comment type="caution">
    <text evidence="6">The sequence shown here is derived from an EMBL/GenBank/DDBJ whole genome shotgun (WGS) entry which is preliminary data.</text>
</comment>
<sequence>MAEDEDFFSDDDLDALPTNTLDQLEQQAILTSQHPKTFDAPAKPVVQQPSRKQAHNASSLTRNTGLNSKNLPWRAPQPTRLPPAQHAVQTPSAPPPSAPDPPSSDYGFDDEDVIDLDEPSLIIEPAPMQPSVQAPYQRRQYGSKAPLDPETEAAFAAADAELDSQTFGRWQQAPPQTYGNPSGGSIDISALQARIAELEAEQERLRLSEQEARSEALAKQGEIAIVRSNQERITKQYEARLSVMQHLHADESAKQKAELEAQRKERQKMETDNRFLKHDLAQEADRAKRGNGTGRSRAGPGNTQLGTPRKNKKGVLGDGFDDIEIQMTSPSRSKEKSKDQTPQAGAKRRRTANDSPAAPLSFTQPPLSVRHESSEQAGASFDQPQVEAVAVKDGSRYAFMQLLLNHRPYEGHERSVEAMAKYAFPSKPHKTISSLFLDEITSLTVKDDEEICLQVARVLLRMWCRCLEEKYFVPFYLVLDMLRFSLRTELAATKLQLIEEAVPLCTRCIEYVATARARATINRNFAASLDRADIEKLADEREVDETLDFLHELCEAASLSAERKEVFWSNLEVYFVVSMLNKAQPLHEIMTMLRMLGSSARPTSLGVISREIGKQTEQEKQLVDCLTNLLFENLDAPPDEPKYSEDETLEVRIEVLKVFREFCQRDHGTSVLAGHRSVIGRLVRFLDAQVAKLYRIRPPVGLDDSAAEKVTYRLIADTINRTTRLLYHLLCTFDDPQITIQKLQVVHGGYHKFIVSLTRIAFTEQVAFEAGIENEVSEAAHSILDNILNSEDGEAVMKAFETPRSTKGPTAENKPSEETHDGDISMSQPD</sequence>
<dbReference type="Pfam" id="PF12331">
    <property type="entry name" value="Rad26-like_helical_rpts"/>
    <property type="match status" value="1"/>
</dbReference>
<name>A0AAI8Z6P5_9PEZI</name>
<feature type="region of interest" description="Disordered" evidence="2">
    <location>
        <begin position="248"/>
        <end position="381"/>
    </location>
</feature>
<dbReference type="Pfam" id="PF21046">
    <property type="entry name" value="Rad26-like_C"/>
    <property type="match status" value="1"/>
</dbReference>
<dbReference type="InterPro" id="IPR048380">
    <property type="entry name" value="Rad26-like_N"/>
</dbReference>
<evidence type="ECO:0000259" key="5">
    <source>
        <dbReference type="Pfam" id="PF21048"/>
    </source>
</evidence>
<feature type="compositionally biased region" description="Polar residues" evidence="2">
    <location>
        <begin position="47"/>
        <end position="70"/>
    </location>
</feature>